<evidence type="ECO:0000256" key="3">
    <source>
        <dbReference type="ARBA" id="ARBA00022448"/>
    </source>
</evidence>
<comment type="similarity">
    <text evidence="2 15">Belongs to the cation transport ATPase (P-type) (TC 3.A.3) family. Type IB subfamily.</text>
</comment>
<keyword evidence="9 15" id="KW-0067">ATP-binding</keyword>
<evidence type="ECO:0000313" key="18">
    <source>
        <dbReference type="Proteomes" id="UP000599009"/>
    </source>
</evidence>
<feature type="transmembrane region" description="Helical" evidence="15">
    <location>
        <begin position="469"/>
        <end position="492"/>
    </location>
</feature>
<dbReference type="Pfam" id="PF00702">
    <property type="entry name" value="Hydrolase"/>
    <property type="match status" value="1"/>
</dbReference>
<evidence type="ECO:0000256" key="7">
    <source>
        <dbReference type="ARBA" id="ARBA00022723"/>
    </source>
</evidence>
<dbReference type="RefSeq" id="WP_229659124.1">
    <property type="nucleotide sequence ID" value="NZ_BMME01000001.1"/>
</dbReference>
<feature type="transmembrane region" description="Helical" evidence="15">
    <location>
        <begin position="224"/>
        <end position="245"/>
    </location>
</feature>
<dbReference type="InterPro" id="IPR021993">
    <property type="entry name" value="ATPase-cat-bd"/>
</dbReference>
<dbReference type="Pfam" id="PF00403">
    <property type="entry name" value="HMA"/>
    <property type="match status" value="1"/>
</dbReference>
<dbReference type="PROSITE" id="PS50846">
    <property type="entry name" value="HMA_2"/>
    <property type="match status" value="1"/>
</dbReference>
<evidence type="ECO:0000256" key="10">
    <source>
        <dbReference type="ARBA" id="ARBA00022842"/>
    </source>
</evidence>
<keyword evidence="6 15" id="KW-0812">Transmembrane</keyword>
<keyword evidence="5" id="KW-0597">Phosphoprotein</keyword>
<comment type="subcellular location">
    <subcellularLocation>
        <location evidence="1">Cell membrane</location>
        <topology evidence="1">Multi-pass membrane protein</topology>
    </subcellularLocation>
</comment>
<keyword evidence="14 15" id="KW-0472">Membrane</keyword>
<evidence type="ECO:0000256" key="12">
    <source>
        <dbReference type="ARBA" id="ARBA00022989"/>
    </source>
</evidence>
<dbReference type="NCBIfam" id="TIGR01511">
    <property type="entry name" value="ATPase-IB1_Cu"/>
    <property type="match status" value="1"/>
</dbReference>
<dbReference type="CDD" id="cd00371">
    <property type="entry name" value="HMA"/>
    <property type="match status" value="1"/>
</dbReference>
<dbReference type="Gene3D" id="1.20.1110.10">
    <property type="entry name" value="Calcium-transporting ATPase, transmembrane domain"/>
    <property type="match status" value="1"/>
</dbReference>
<evidence type="ECO:0000256" key="5">
    <source>
        <dbReference type="ARBA" id="ARBA00022553"/>
    </source>
</evidence>
<keyword evidence="4 15" id="KW-1003">Cell membrane</keyword>
<dbReference type="InterPro" id="IPR001757">
    <property type="entry name" value="P_typ_ATPase"/>
</dbReference>
<keyword evidence="18" id="KW-1185">Reference proteome</keyword>
<feature type="transmembrane region" description="Helical" evidence="15">
    <location>
        <begin position="285"/>
        <end position="303"/>
    </location>
</feature>
<keyword evidence="10" id="KW-0460">Magnesium</keyword>
<dbReference type="InterPro" id="IPR059000">
    <property type="entry name" value="ATPase_P-type_domA"/>
</dbReference>
<dbReference type="SUPFAM" id="SSF81653">
    <property type="entry name" value="Calcium ATPase, transduction domain A"/>
    <property type="match status" value="1"/>
</dbReference>
<evidence type="ECO:0000256" key="13">
    <source>
        <dbReference type="ARBA" id="ARBA00023065"/>
    </source>
</evidence>
<gene>
    <name evidence="17" type="ORF">GCM10011394_13600</name>
</gene>
<evidence type="ECO:0000259" key="16">
    <source>
        <dbReference type="PROSITE" id="PS50846"/>
    </source>
</evidence>
<sequence length="805" mass="84917">MNAGAVATAAAVRDAQGVGEGCFHCSDALPPDPASARIDGEQRRFCCDGCAAAAQWIRDANLVDYYRLRTERGGRAATDLDVQLAAFDRDDVQVGHVRDVDGGREITVLTDGMRCAACAWLVDRAVAREPGVLEVVANAVTGRIRIAWDPARTALSAPLRRLASLGYVPYLASGTAREREQRAQRNRDLVRIGIAGLVSIQAMMFAEALYLDIYQQMPIATRDFFRWITLLVSTPVVFWCGWPFIAGMLRELRNRQLGMDTLIASSTLLAYFASVFETLRGGTHVWYDAAVMFVFLLLGARMLEQRARRIAVAQVDTLARARPELATRELADGSREVVPTAALVPGDIACISAGDTVPADGILLDAAARFEEALLTGEAHPVLHAPGDTIFAGTVCREAPARMRVEQVGAGTRLSELESLVERAQSHRPRAAQLADAFSSRFVAGILVAAVLVYAGWRIHDPSRALEVTIALLVISCPCALSLAVPTALTVAHGALAKLGVLSTDADALGALATATDIVFDKTGTLGSGRPTLARVEAFGDFDIEDALGIAAALERDSLHPIARAFEGQDAGLPAEAVEEHPGLGIAGTVGGRAWRMGRADFAAARADDGALWLGDGDKAVARFVLEEPPRADAAAAVATLRELGIDVHLSSGDAVAPVNAFADQLGIDHAASRQSPEDKLRGVRSLQDGGRRVAMVGDGLNDAPVLAGADVSIAIGSGAALAHRAASLVLTGPSLLRIPAAIRLARRTRAIVRQNLAWALGYNVVAVPLAAAGLVTPWVAALGMAVSSLIVTLNALRLARSPAA</sequence>
<dbReference type="InterPro" id="IPR023299">
    <property type="entry name" value="ATPase_P-typ_cyto_dom_N"/>
</dbReference>
<reference evidence="18" key="1">
    <citation type="journal article" date="2019" name="Int. J. Syst. Evol. Microbiol.">
        <title>The Global Catalogue of Microorganisms (GCM) 10K type strain sequencing project: providing services to taxonomists for standard genome sequencing and annotation.</title>
        <authorList>
            <consortium name="The Broad Institute Genomics Platform"/>
            <consortium name="The Broad Institute Genome Sequencing Center for Infectious Disease"/>
            <person name="Wu L."/>
            <person name="Ma J."/>
        </authorList>
    </citation>
    <scope>NUCLEOTIDE SEQUENCE [LARGE SCALE GENOMIC DNA]</scope>
    <source>
        <strain evidence="18">CGMCC 1.8985</strain>
    </source>
</reference>
<evidence type="ECO:0000256" key="9">
    <source>
        <dbReference type="ARBA" id="ARBA00022840"/>
    </source>
</evidence>
<dbReference type="InterPro" id="IPR006121">
    <property type="entry name" value="HMA_dom"/>
</dbReference>
<dbReference type="EMBL" id="BMME01000001">
    <property type="protein sequence ID" value="GGK05725.1"/>
    <property type="molecule type" value="Genomic_DNA"/>
</dbReference>
<dbReference type="Pfam" id="PF00122">
    <property type="entry name" value="E1-E2_ATPase"/>
    <property type="match status" value="1"/>
</dbReference>
<feature type="domain" description="HMA" evidence="16">
    <location>
        <begin position="104"/>
        <end position="170"/>
    </location>
</feature>
<dbReference type="SUPFAM" id="SSF55008">
    <property type="entry name" value="HMA, heavy metal-associated domain"/>
    <property type="match status" value="1"/>
</dbReference>
<name>A0ABQ2EBT6_9GAMM</name>
<dbReference type="InterPro" id="IPR023298">
    <property type="entry name" value="ATPase_P-typ_TM_dom_sf"/>
</dbReference>
<protein>
    <submittedName>
        <fullName evidence="17">Copper-translocating P-type ATPase</fullName>
    </submittedName>
</protein>
<dbReference type="InterPro" id="IPR023214">
    <property type="entry name" value="HAD_sf"/>
</dbReference>
<feature type="transmembrane region" description="Helical" evidence="15">
    <location>
        <begin position="189"/>
        <end position="212"/>
    </location>
</feature>
<dbReference type="NCBIfam" id="TIGR01512">
    <property type="entry name" value="ATPase-IB2_Cd"/>
    <property type="match status" value="1"/>
</dbReference>
<dbReference type="SUPFAM" id="SSF56784">
    <property type="entry name" value="HAD-like"/>
    <property type="match status" value="1"/>
</dbReference>
<evidence type="ECO:0000256" key="15">
    <source>
        <dbReference type="RuleBase" id="RU362081"/>
    </source>
</evidence>
<dbReference type="Proteomes" id="UP000599009">
    <property type="component" value="Unassembled WGS sequence"/>
</dbReference>
<evidence type="ECO:0000256" key="11">
    <source>
        <dbReference type="ARBA" id="ARBA00022967"/>
    </source>
</evidence>
<dbReference type="Gene3D" id="2.70.150.10">
    <property type="entry name" value="Calcium-transporting ATPase, cytoplasmic transduction domain A"/>
    <property type="match status" value="1"/>
</dbReference>
<organism evidence="17 18">
    <name type="scientific">Luteimonas terricola</name>
    <dbReference type="NCBI Taxonomy" id="645597"/>
    <lineage>
        <taxon>Bacteria</taxon>
        <taxon>Pseudomonadati</taxon>
        <taxon>Pseudomonadota</taxon>
        <taxon>Gammaproteobacteria</taxon>
        <taxon>Lysobacterales</taxon>
        <taxon>Lysobacteraceae</taxon>
        <taxon>Luteimonas</taxon>
    </lineage>
</organism>
<dbReference type="InterPro" id="IPR036163">
    <property type="entry name" value="HMA_dom_sf"/>
</dbReference>
<dbReference type="PANTHER" id="PTHR43520:SF5">
    <property type="entry name" value="CATION-TRANSPORTING P-TYPE ATPASE-RELATED"/>
    <property type="match status" value="1"/>
</dbReference>
<feature type="transmembrane region" description="Helical" evidence="15">
    <location>
        <begin position="782"/>
        <end position="800"/>
    </location>
</feature>
<evidence type="ECO:0000256" key="1">
    <source>
        <dbReference type="ARBA" id="ARBA00004651"/>
    </source>
</evidence>
<dbReference type="Gene3D" id="3.30.70.100">
    <property type="match status" value="1"/>
</dbReference>
<proteinExistence type="inferred from homology"/>
<keyword evidence="11" id="KW-1278">Translocase</keyword>
<dbReference type="InterPro" id="IPR036412">
    <property type="entry name" value="HAD-like_sf"/>
</dbReference>
<dbReference type="InterPro" id="IPR027256">
    <property type="entry name" value="P-typ_ATPase_IB"/>
</dbReference>
<dbReference type="Pfam" id="PF12156">
    <property type="entry name" value="ATPase-cat_bd"/>
    <property type="match status" value="1"/>
</dbReference>
<feature type="transmembrane region" description="Helical" evidence="15">
    <location>
        <begin position="757"/>
        <end position="776"/>
    </location>
</feature>
<evidence type="ECO:0000256" key="6">
    <source>
        <dbReference type="ARBA" id="ARBA00022692"/>
    </source>
</evidence>
<keyword evidence="3" id="KW-0813">Transport</keyword>
<comment type="caution">
    <text evidence="17">The sequence shown here is derived from an EMBL/GenBank/DDBJ whole genome shotgun (WGS) entry which is preliminary data.</text>
</comment>
<dbReference type="Gene3D" id="3.40.1110.10">
    <property type="entry name" value="Calcium-transporting ATPase, cytoplasmic domain N"/>
    <property type="match status" value="1"/>
</dbReference>
<keyword evidence="13" id="KW-0406">Ion transport</keyword>
<evidence type="ECO:0000256" key="2">
    <source>
        <dbReference type="ARBA" id="ARBA00006024"/>
    </source>
</evidence>
<dbReference type="Gene3D" id="3.40.50.1000">
    <property type="entry name" value="HAD superfamily/HAD-like"/>
    <property type="match status" value="1"/>
</dbReference>
<dbReference type="PANTHER" id="PTHR43520">
    <property type="entry name" value="ATP7, ISOFORM B"/>
    <property type="match status" value="1"/>
</dbReference>
<evidence type="ECO:0000256" key="8">
    <source>
        <dbReference type="ARBA" id="ARBA00022741"/>
    </source>
</evidence>
<dbReference type="CDD" id="cd02079">
    <property type="entry name" value="P-type_ATPase_HM"/>
    <property type="match status" value="1"/>
</dbReference>
<dbReference type="SUPFAM" id="SSF81665">
    <property type="entry name" value="Calcium ATPase, transmembrane domain M"/>
    <property type="match status" value="1"/>
</dbReference>
<feature type="transmembrane region" description="Helical" evidence="15">
    <location>
        <begin position="257"/>
        <end position="273"/>
    </location>
</feature>
<dbReference type="InterPro" id="IPR008250">
    <property type="entry name" value="ATPase_P-typ_transduc_dom_A_sf"/>
</dbReference>
<keyword evidence="7 15" id="KW-0479">Metal-binding</keyword>
<dbReference type="NCBIfam" id="TIGR01525">
    <property type="entry name" value="ATPase-IB_hvy"/>
    <property type="match status" value="1"/>
</dbReference>
<keyword evidence="8 15" id="KW-0547">Nucleotide-binding</keyword>
<feature type="transmembrane region" description="Helical" evidence="15">
    <location>
        <begin position="438"/>
        <end position="457"/>
    </location>
</feature>
<keyword evidence="12 15" id="KW-1133">Transmembrane helix</keyword>
<dbReference type="NCBIfam" id="TIGR01494">
    <property type="entry name" value="ATPase_P-type"/>
    <property type="match status" value="1"/>
</dbReference>
<evidence type="ECO:0000313" key="17">
    <source>
        <dbReference type="EMBL" id="GGK05725.1"/>
    </source>
</evidence>
<evidence type="ECO:0000256" key="14">
    <source>
        <dbReference type="ARBA" id="ARBA00023136"/>
    </source>
</evidence>
<evidence type="ECO:0000256" key="4">
    <source>
        <dbReference type="ARBA" id="ARBA00022475"/>
    </source>
</evidence>
<dbReference type="PRINTS" id="PR00119">
    <property type="entry name" value="CATATPASE"/>
</dbReference>
<accession>A0ABQ2EBT6</accession>